<gene>
    <name evidence="1" type="ORF">MNB_SV-10-1528</name>
</gene>
<reference evidence="1" key="1">
    <citation type="submission" date="2016-10" db="EMBL/GenBank/DDBJ databases">
        <authorList>
            <person name="de Groot N.N."/>
        </authorList>
    </citation>
    <scope>NUCLEOTIDE SEQUENCE</scope>
</reference>
<dbReference type="InterPro" id="IPR006439">
    <property type="entry name" value="HAD-SF_hydro_IA"/>
</dbReference>
<dbReference type="SFLD" id="SFLDG01129">
    <property type="entry name" value="C1.5:_HAD__Beta-PGM__Phosphata"/>
    <property type="match status" value="1"/>
</dbReference>
<proteinExistence type="predicted"/>
<name>A0A1W1CQ21_9ZZZZ</name>
<accession>A0A1W1CQ21</accession>
<evidence type="ECO:0000313" key="1">
    <source>
        <dbReference type="EMBL" id="SFV67864.1"/>
    </source>
</evidence>
<dbReference type="EMBL" id="FPHL01000048">
    <property type="protein sequence ID" value="SFV67864.1"/>
    <property type="molecule type" value="Genomic_DNA"/>
</dbReference>
<dbReference type="Gene3D" id="1.10.150.240">
    <property type="entry name" value="Putative phosphatase, domain 2"/>
    <property type="match status" value="1"/>
</dbReference>
<dbReference type="InterPro" id="IPR050155">
    <property type="entry name" value="HAD-like_hydrolase_sf"/>
</dbReference>
<sequence length="212" mass="23239">MNTIILFDLDGTLIDSTEAILESFDVAFHAFGKEVPPDDKIKAQIGHPLDWMFLKLGVADEEIWDYVAAYKKHYRKISKAKTVLLPDAKAAVEAAAEFAVLGVVTTKTAEYSVELLEHMGLMSYFEVLIGREQVEHPKPHPEPIYKALSELPAVSGETWMIGDTCMDMLAARSADIKGIAVSCGYAAREQLAECSAQICASALEAVTFIAKK</sequence>
<dbReference type="GO" id="GO:0008967">
    <property type="term" value="F:phosphoglycolate phosphatase activity"/>
    <property type="evidence" value="ECO:0007669"/>
    <property type="project" value="UniProtKB-EC"/>
</dbReference>
<dbReference type="PANTHER" id="PTHR43434">
    <property type="entry name" value="PHOSPHOGLYCOLATE PHOSPHATASE"/>
    <property type="match status" value="1"/>
</dbReference>
<keyword evidence="1" id="KW-0378">Hydrolase</keyword>
<dbReference type="InterPro" id="IPR023214">
    <property type="entry name" value="HAD_sf"/>
</dbReference>
<dbReference type="InterPro" id="IPR036412">
    <property type="entry name" value="HAD-like_sf"/>
</dbReference>
<dbReference type="EC" id="3.1.3.18" evidence="1"/>
<dbReference type="GO" id="GO:0006281">
    <property type="term" value="P:DNA repair"/>
    <property type="evidence" value="ECO:0007669"/>
    <property type="project" value="TreeGrafter"/>
</dbReference>
<dbReference type="InterPro" id="IPR023198">
    <property type="entry name" value="PGP-like_dom2"/>
</dbReference>
<dbReference type="AlphaFoldDB" id="A0A1W1CQ21"/>
<dbReference type="NCBIfam" id="TIGR01549">
    <property type="entry name" value="HAD-SF-IA-v1"/>
    <property type="match status" value="1"/>
</dbReference>
<dbReference type="Pfam" id="PF13419">
    <property type="entry name" value="HAD_2"/>
    <property type="match status" value="1"/>
</dbReference>
<dbReference type="SFLD" id="SFLDS00003">
    <property type="entry name" value="Haloacid_Dehalogenase"/>
    <property type="match status" value="1"/>
</dbReference>
<protein>
    <submittedName>
        <fullName evidence="1">Phosphoglycolate phosphatase</fullName>
        <ecNumber evidence="1">3.1.3.18</ecNumber>
    </submittedName>
</protein>
<dbReference type="InterPro" id="IPR041492">
    <property type="entry name" value="HAD_2"/>
</dbReference>
<organism evidence="1">
    <name type="scientific">hydrothermal vent metagenome</name>
    <dbReference type="NCBI Taxonomy" id="652676"/>
    <lineage>
        <taxon>unclassified sequences</taxon>
        <taxon>metagenomes</taxon>
        <taxon>ecological metagenomes</taxon>
    </lineage>
</organism>
<dbReference type="Gene3D" id="3.40.50.1000">
    <property type="entry name" value="HAD superfamily/HAD-like"/>
    <property type="match status" value="1"/>
</dbReference>
<dbReference type="SUPFAM" id="SSF56784">
    <property type="entry name" value="HAD-like"/>
    <property type="match status" value="1"/>
</dbReference>
<dbReference type="PANTHER" id="PTHR43434:SF1">
    <property type="entry name" value="PHOSPHOGLYCOLATE PHOSPHATASE"/>
    <property type="match status" value="1"/>
</dbReference>